<feature type="compositionally biased region" description="Basic and acidic residues" evidence="1">
    <location>
        <begin position="62"/>
        <end position="72"/>
    </location>
</feature>
<name>A0A8H7PTY5_9FUNG</name>
<sequence length="155" mass="17008">MSQAQEPVPATSEQEVRQQESVSDPQTQSDAPVEGKPDASAIYHQDDLANDILARQDPAAVHPDHTNVNWDKETGQGFATEMDRHAIKAAQLHQLLPETMKVEDLIKGENKTGANKDEFQKALEKPDAMQQMADNPAEEEEIKPATAEAVKQAAN</sequence>
<evidence type="ECO:0000256" key="1">
    <source>
        <dbReference type="SAM" id="MobiDB-lite"/>
    </source>
</evidence>
<keyword evidence="3" id="KW-1185">Reference proteome</keyword>
<dbReference type="Proteomes" id="UP000612746">
    <property type="component" value="Unassembled WGS sequence"/>
</dbReference>
<dbReference type="AlphaFoldDB" id="A0A8H7PTY5"/>
<feature type="region of interest" description="Disordered" evidence="1">
    <location>
        <begin position="125"/>
        <end position="155"/>
    </location>
</feature>
<protein>
    <submittedName>
        <fullName evidence="2">Uncharacterized protein</fullName>
    </submittedName>
</protein>
<comment type="caution">
    <text evidence="2">The sequence shown here is derived from an EMBL/GenBank/DDBJ whole genome shotgun (WGS) entry which is preliminary data.</text>
</comment>
<accession>A0A8H7PTY5</accession>
<reference evidence="2" key="1">
    <citation type="submission" date="2020-12" db="EMBL/GenBank/DDBJ databases">
        <title>Metabolic potential, ecology and presence of endohyphal bacteria is reflected in genomic diversity of Mucoromycotina.</title>
        <authorList>
            <person name="Muszewska A."/>
            <person name="Okrasinska A."/>
            <person name="Steczkiewicz K."/>
            <person name="Drgas O."/>
            <person name="Orlowska M."/>
            <person name="Perlinska-Lenart U."/>
            <person name="Aleksandrzak-Piekarczyk T."/>
            <person name="Szatraj K."/>
            <person name="Zielenkiewicz U."/>
            <person name="Pilsyk S."/>
            <person name="Malc E."/>
            <person name="Mieczkowski P."/>
            <person name="Kruszewska J.S."/>
            <person name="Biernat P."/>
            <person name="Pawlowska J."/>
        </authorList>
    </citation>
    <scope>NUCLEOTIDE SEQUENCE</scope>
    <source>
        <strain evidence="2">WA0000051536</strain>
    </source>
</reference>
<organism evidence="2 3">
    <name type="scientific">Umbelopsis vinacea</name>
    <dbReference type="NCBI Taxonomy" id="44442"/>
    <lineage>
        <taxon>Eukaryota</taxon>
        <taxon>Fungi</taxon>
        <taxon>Fungi incertae sedis</taxon>
        <taxon>Mucoromycota</taxon>
        <taxon>Mucoromycotina</taxon>
        <taxon>Umbelopsidomycetes</taxon>
        <taxon>Umbelopsidales</taxon>
        <taxon>Umbelopsidaceae</taxon>
        <taxon>Umbelopsis</taxon>
    </lineage>
</organism>
<gene>
    <name evidence="2" type="ORF">INT44_006295</name>
</gene>
<evidence type="ECO:0000313" key="3">
    <source>
        <dbReference type="Proteomes" id="UP000612746"/>
    </source>
</evidence>
<feature type="region of interest" description="Disordered" evidence="1">
    <location>
        <begin position="1"/>
        <end position="72"/>
    </location>
</feature>
<proteinExistence type="predicted"/>
<dbReference type="EMBL" id="JAEPRA010000010">
    <property type="protein sequence ID" value="KAG2179449.1"/>
    <property type="molecule type" value="Genomic_DNA"/>
</dbReference>
<feature type="compositionally biased region" description="Polar residues" evidence="1">
    <location>
        <begin position="19"/>
        <end position="30"/>
    </location>
</feature>
<dbReference type="OrthoDB" id="2338641at2759"/>
<evidence type="ECO:0000313" key="2">
    <source>
        <dbReference type="EMBL" id="KAG2179449.1"/>
    </source>
</evidence>